<sequence>MMDRDKNQVTEKILDLTLEIIALLMGEDYVVVKKTDHKKDRPNLCLAQPLTSLVQEKKRDKSTKLSKKIHRRSNTEVPACYQNDGSCPTAGQLENSKRNMEQYEDVAMKNQDSLSPGYIPSTPERCRMPPFSQADTEANDKMARDYQVEQLDGIFPQQCKKKEIPTDINTGFPFTWEAKMEAFRMPFSEFSMNSKSVPQHSREIRNTKLNPLVETSKTSLNTPVKNKTLQEEARPGLQDFPDDFHPTTCFNEKTQHVSNRPDSTKFDLEADQIGGMAEKLYLCSECGKCFTNDSDLVAHQRVHTEEKAYMCYECGSFFTCSSDLAKHKQIHSGDHSLSESEYAKCPAQATGSYEKIQTGEKPFICTECGKCFSCSVDLAAHQRDHAVDNNAPSCELEFHKVSVVKEEKLEATKSKLTEVASVHVYSIQKSALKDCAPLFNTDYDIIKNNLHNCNKFSAIQCHEAVLRSVEEISQHLKANTQQAEEANVTTKPAINGHIAAPAPKPPASKQPKGIMGMFSQQSVKQQNTQKESKTDAKEPAVTAASSKVPAKSQAVNNFFGKASLSKMKASSSANETIKEEKAALEPPTPVTPEPSVAESVNPPEQPGKCTEPAKAPTKEKKRGKRVEMSDSDEEKEKLVKKKRRRIKQPMSDSEDEDCPPPCEIKTPPASPPAPVPAPKSEADAQPQLGVKRRKRRRVLKSTTFMDEEGSIVTEKAYVSESCSDSEEEFTKPKSAAAQKQSVTGGAKHESKLEPKASKKKSVASKGTKQASIMGFFQKK</sequence>
<dbReference type="InterPro" id="IPR019038">
    <property type="entry name" value="POLD3"/>
</dbReference>
<dbReference type="OMA" id="KHIENHE"/>
<evidence type="ECO:0000256" key="7">
    <source>
        <dbReference type="ARBA" id="ARBA00022737"/>
    </source>
</evidence>
<comment type="subcellular location">
    <subcellularLocation>
        <location evidence="2">Nucleus</location>
    </subcellularLocation>
</comment>
<evidence type="ECO:0000256" key="8">
    <source>
        <dbReference type="ARBA" id="ARBA00022771"/>
    </source>
</evidence>
<feature type="region of interest" description="Disordered" evidence="15">
    <location>
        <begin position="723"/>
        <end position="779"/>
    </location>
</feature>
<dbReference type="PROSITE" id="PS00028">
    <property type="entry name" value="ZINC_FINGER_C2H2_1"/>
    <property type="match status" value="3"/>
</dbReference>
<evidence type="ECO:0000313" key="18">
    <source>
        <dbReference type="Proteomes" id="UP000694892"/>
    </source>
</evidence>
<feature type="region of interest" description="Disordered" evidence="15">
    <location>
        <begin position="570"/>
        <end position="702"/>
    </location>
</feature>
<feature type="compositionally biased region" description="Pro residues" evidence="15">
    <location>
        <begin position="668"/>
        <end position="677"/>
    </location>
</feature>
<dbReference type="FunFam" id="3.30.160.60:FF:000812">
    <property type="entry name" value="zinc finger protein 23 isoform X2"/>
    <property type="match status" value="1"/>
</dbReference>
<dbReference type="FunFam" id="3.30.160.60:FF:000087">
    <property type="entry name" value="Zinc finger protein 354B"/>
    <property type="match status" value="1"/>
</dbReference>
<dbReference type="GO" id="GO:0006271">
    <property type="term" value="P:DNA strand elongation involved in DNA replication"/>
    <property type="evidence" value="ECO:0007669"/>
    <property type="project" value="TreeGrafter"/>
</dbReference>
<comment type="similarity">
    <text evidence="3">Belongs to the krueppel C2H2-type zinc-finger protein family.</text>
</comment>
<feature type="compositionally biased region" description="Basic and acidic residues" evidence="15">
    <location>
        <begin position="746"/>
        <end position="756"/>
    </location>
</feature>
<comment type="function">
    <text evidence="1">May be involved in transcriptional regulation.</text>
</comment>
<dbReference type="GO" id="GO:1904161">
    <property type="term" value="P:DNA synthesis involved in UV-damage excision repair"/>
    <property type="evidence" value="ECO:0007669"/>
    <property type="project" value="TreeGrafter"/>
</dbReference>
<feature type="region of interest" description="Disordered" evidence="15">
    <location>
        <begin position="520"/>
        <end position="550"/>
    </location>
</feature>
<evidence type="ECO:0000256" key="13">
    <source>
        <dbReference type="ARBA" id="ARBA00023242"/>
    </source>
</evidence>
<name>A0A974DRV8_XENLA</name>
<gene>
    <name evidence="17" type="ORF">XELAEV_18014108mg</name>
</gene>
<keyword evidence="8 14" id="KW-0863">Zinc-finger</keyword>
<feature type="domain" description="C2H2-type" evidence="16">
    <location>
        <begin position="363"/>
        <end position="390"/>
    </location>
</feature>
<dbReference type="PROSITE" id="PS50157">
    <property type="entry name" value="ZINC_FINGER_C2H2_2"/>
    <property type="match status" value="3"/>
</dbReference>
<dbReference type="FunFam" id="3.30.160.60:FF:000710">
    <property type="entry name" value="Zinc finger protein 768"/>
    <property type="match status" value="1"/>
</dbReference>
<dbReference type="PANTHER" id="PTHR17598:SF13">
    <property type="entry name" value="DNA POLYMERASE DELTA SUBUNIT 3"/>
    <property type="match status" value="1"/>
</dbReference>
<evidence type="ECO:0000256" key="4">
    <source>
        <dbReference type="ARBA" id="ARBA00017589"/>
    </source>
</evidence>
<feature type="compositionally biased region" description="Polar residues" evidence="15">
    <location>
        <begin position="520"/>
        <end position="529"/>
    </location>
</feature>
<evidence type="ECO:0000256" key="14">
    <source>
        <dbReference type="PROSITE-ProRule" id="PRU00042"/>
    </source>
</evidence>
<protein>
    <recommendedName>
        <fullName evidence="4">DNA polymerase delta subunit 3</fullName>
    </recommendedName>
</protein>
<dbReference type="EMBL" id="CM004468">
    <property type="protein sequence ID" value="OCT96430.1"/>
    <property type="molecule type" value="Genomic_DNA"/>
</dbReference>
<reference evidence="18" key="1">
    <citation type="journal article" date="2016" name="Nature">
        <title>Genome evolution in the allotetraploid frog Xenopus laevis.</title>
        <authorList>
            <person name="Session A.M."/>
            <person name="Uno Y."/>
            <person name="Kwon T."/>
            <person name="Chapman J.A."/>
            <person name="Toyoda A."/>
            <person name="Takahashi S."/>
            <person name="Fukui A."/>
            <person name="Hikosaka A."/>
            <person name="Suzuki A."/>
            <person name="Kondo M."/>
            <person name="van Heeringen S.J."/>
            <person name="Quigley I."/>
            <person name="Heinz S."/>
            <person name="Ogino H."/>
            <person name="Ochi H."/>
            <person name="Hellsten U."/>
            <person name="Lyons J.B."/>
            <person name="Simakov O."/>
            <person name="Putnam N."/>
            <person name="Stites J."/>
            <person name="Kuroki Y."/>
            <person name="Tanaka T."/>
            <person name="Michiue T."/>
            <person name="Watanabe M."/>
            <person name="Bogdanovic O."/>
            <person name="Lister R."/>
            <person name="Georgiou G."/>
            <person name="Paranjpe S.S."/>
            <person name="van Kruijsbergen I."/>
            <person name="Shu S."/>
            <person name="Carlson J."/>
            <person name="Kinoshita T."/>
            <person name="Ohta Y."/>
            <person name="Mawaribuchi S."/>
            <person name="Jenkins J."/>
            <person name="Grimwood J."/>
            <person name="Schmutz J."/>
            <person name="Mitros T."/>
            <person name="Mozaffari S.V."/>
            <person name="Suzuki Y."/>
            <person name="Haramoto Y."/>
            <person name="Yamamoto T.S."/>
            <person name="Takagi C."/>
            <person name="Heald R."/>
            <person name="Miller K."/>
            <person name="Haudenschild C."/>
            <person name="Kitzman J."/>
            <person name="Nakayama T."/>
            <person name="Izutsu Y."/>
            <person name="Robert J."/>
            <person name="Fortriede J."/>
            <person name="Burns K."/>
            <person name="Lotay V."/>
            <person name="Karimi K."/>
            <person name="Yasuoka Y."/>
            <person name="Dichmann D.S."/>
            <person name="Flajnik M.F."/>
            <person name="Houston D.W."/>
            <person name="Shendure J."/>
            <person name="DuPasquier L."/>
            <person name="Vize P.D."/>
            <person name="Zorn A.M."/>
            <person name="Ito M."/>
            <person name="Marcotte E.M."/>
            <person name="Wallingford J.B."/>
            <person name="Ito Y."/>
            <person name="Asashima M."/>
            <person name="Ueno N."/>
            <person name="Matsuda Y."/>
            <person name="Veenstra G.J."/>
            <person name="Fujiyama A."/>
            <person name="Harland R.M."/>
            <person name="Taira M."/>
            <person name="Rokhsar D.S."/>
        </authorList>
    </citation>
    <scope>NUCLEOTIDE SEQUENCE [LARGE SCALE GENOMIC DNA]</scope>
    <source>
        <strain evidence="18">J</strain>
    </source>
</reference>
<feature type="compositionally biased region" description="Basic residues" evidence="15">
    <location>
        <begin position="638"/>
        <end position="647"/>
    </location>
</feature>
<dbReference type="PANTHER" id="PTHR17598">
    <property type="entry name" value="DNA POLYMERASE DELTA SUBUNIT 3"/>
    <property type="match status" value="1"/>
</dbReference>
<keyword evidence="11" id="KW-0238">DNA-binding</keyword>
<evidence type="ECO:0000256" key="11">
    <source>
        <dbReference type="ARBA" id="ARBA00023125"/>
    </source>
</evidence>
<evidence type="ECO:0000256" key="6">
    <source>
        <dbReference type="ARBA" id="ARBA00022723"/>
    </source>
</evidence>
<feature type="domain" description="C2H2-type" evidence="16">
    <location>
        <begin position="309"/>
        <end position="336"/>
    </location>
</feature>
<dbReference type="GO" id="GO:0006297">
    <property type="term" value="P:nucleotide-excision repair, DNA gap filling"/>
    <property type="evidence" value="ECO:0007669"/>
    <property type="project" value="TreeGrafter"/>
</dbReference>
<dbReference type="Proteomes" id="UP000694892">
    <property type="component" value="Chromosome 2L"/>
</dbReference>
<dbReference type="Gene3D" id="3.90.1030.20">
    <property type="entry name" value="DNA polymerase delta, p66 (Cdc27) subunit, wHTH domain"/>
    <property type="match status" value="1"/>
</dbReference>
<keyword evidence="6" id="KW-0479">Metal-binding</keyword>
<evidence type="ECO:0000259" key="16">
    <source>
        <dbReference type="PROSITE" id="PS50157"/>
    </source>
</evidence>
<organism evidence="17 18">
    <name type="scientific">Xenopus laevis</name>
    <name type="common">African clawed frog</name>
    <dbReference type="NCBI Taxonomy" id="8355"/>
    <lineage>
        <taxon>Eukaryota</taxon>
        <taxon>Metazoa</taxon>
        <taxon>Chordata</taxon>
        <taxon>Craniata</taxon>
        <taxon>Vertebrata</taxon>
        <taxon>Euteleostomi</taxon>
        <taxon>Amphibia</taxon>
        <taxon>Batrachia</taxon>
        <taxon>Anura</taxon>
        <taxon>Pipoidea</taxon>
        <taxon>Pipidae</taxon>
        <taxon>Xenopodinae</taxon>
        <taxon>Xenopus</taxon>
        <taxon>Xenopus</taxon>
    </lineage>
</organism>
<feature type="compositionally biased region" description="Basic residues" evidence="15">
    <location>
        <begin position="690"/>
        <end position="699"/>
    </location>
</feature>
<evidence type="ECO:0000256" key="5">
    <source>
        <dbReference type="ARBA" id="ARBA00022705"/>
    </source>
</evidence>
<evidence type="ECO:0000256" key="3">
    <source>
        <dbReference type="ARBA" id="ARBA00006991"/>
    </source>
</evidence>
<dbReference type="Pfam" id="PF09507">
    <property type="entry name" value="CDC27"/>
    <property type="match status" value="1"/>
</dbReference>
<dbReference type="Pfam" id="PF00096">
    <property type="entry name" value="zf-C2H2"/>
    <property type="match status" value="2"/>
</dbReference>
<keyword evidence="5" id="KW-0235">DNA replication</keyword>
<dbReference type="Gene3D" id="3.30.160.60">
    <property type="entry name" value="Classic Zinc Finger"/>
    <property type="match status" value="2"/>
</dbReference>
<feature type="domain" description="C2H2-type" evidence="16">
    <location>
        <begin position="281"/>
        <end position="308"/>
    </location>
</feature>
<dbReference type="InterPro" id="IPR041913">
    <property type="entry name" value="POLD3_sf"/>
</dbReference>
<dbReference type="GO" id="GO:0003677">
    <property type="term" value="F:DNA binding"/>
    <property type="evidence" value="ECO:0007669"/>
    <property type="project" value="UniProtKB-KW"/>
</dbReference>
<evidence type="ECO:0000256" key="1">
    <source>
        <dbReference type="ARBA" id="ARBA00003767"/>
    </source>
</evidence>
<dbReference type="AlphaFoldDB" id="A0A974DRV8"/>
<dbReference type="GO" id="GO:0008270">
    <property type="term" value="F:zinc ion binding"/>
    <property type="evidence" value="ECO:0007669"/>
    <property type="project" value="UniProtKB-KW"/>
</dbReference>
<keyword evidence="12" id="KW-0804">Transcription</keyword>
<dbReference type="InterPro" id="IPR036236">
    <property type="entry name" value="Znf_C2H2_sf"/>
</dbReference>
<evidence type="ECO:0000256" key="9">
    <source>
        <dbReference type="ARBA" id="ARBA00022833"/>
    </source>
</evidence>
<dbReference type="SMART" id="SM00355">
    <property type="entry name" value="ZnF_C2H2"/>
    <property type="match status" value="3"/>
</dbReference>
<dbReference type="GO" id="GO:0003887">
    <property type="term" value="F:DNA-directed DNA polymerase activity"/>
    <property type="evidence" value="ECO:0007669"/>
    <property type="project" value="TreeGrafter"/>
</dbReference>
<accession>A0A974DRV8</accession>
<evidence type="ECO:0000256" key="15">
    <source>
        <dbReference type="SAM" id="MobiDB-lite"/>
    </source>
</evidence>
<keyword evidence="13" id="KW-0539">Nucleus</keyword>
<dbReference type="GO" id="GO:0043625">
    <property type="term" value="C:delta DNA polymerase complex"/>
    <property type="evidence" value="ECO:0007669"/>
    <property type="project" value="InterPro"/>
</dbReference>
<keyword evidence="7" id="KW-0677">Repeat</keyword>
<evidence type="ECO:0000256" key="12">
    <source>
        <dbReference type="ARBA" id="ARBA00023163"/>
    </source>
</evidence>
<evidence type="ECO:0000256" key="10">
    <source>
        <dbReference type="ARBA" id="ARBA00023015"/>
    </source>
</evidence>
<keyword evidence="10" id="KW-0805">Transcription regulation</keyword>
<evidence type="ECO:0000313" key="17">
    <source>
        <dbReference type="EMBL" id="OCT96430.1"/>
    </source>
</evidence>
<dbReference type="SUPFAM" id="SSF57667">
    <property type="entry name" value="beta-beta-alpha zinc fingers"/>
    <property type="match status" value="2"/>
</dbReference>
<dbReference type="InterPro" id="IPR013087">
    <property type="entry name" value="Znf_C2H2_type"/>
</dbReference>
<evidence type="ECO:0000256" key="2">
    <source>
        <dbReference type="ARBA" id="ARBA00004123"/>
    </source>
</evidence>
<keyword evidence="9" id="KW-0862">Zinc</keyword>
<proteinExistence type="inferred from homology"/>